<reference evidence="3 4" key="1">
    <citation type="submission" date="2007-06" db="EMBL/GenBank/DDBJ databases">
        <authorList>
            <person name="Shimkets L."/>
            <person name="Ferriera S."/>
            <person name="Johnson J."/>
            <person name="Kravitz S."/>
            <person name="Beeson K."/>
            <person name="Sutton G."/>
            <person name="Rogers Y.-H."/>
            <person name="Friedman R."/>
            <person name="Frazier M."/>
            <person name="Venter J.C."/>
        </authorList>
    </citation>
    <scope>NUCLEOTIDE SEQUENCE [LARGE SCALE GENOMIC DNA]</scope>
    <source>
        <strain evidence="3 4">SIR-1</strain>
    </source>
</reference>
<dbReference type="InterPro" id="IPR000073">
    <property type="entry name" value="AB_hydrolase_1"/>
</dbReference>
<protein>
    <recommendedName>
        <fullName evidence="2">AB hydrolase-1 domain-containing protein</fullName>
    </recommendedName>
</protein>
<dbReference type="Gene3D" id="3.40.50.1820">
    <property type="entry name" value="alpha/beta hydrolase"/>
    <property type="match status" value="1"/>
</dbReference>
<proteinExistence type="predicted"/>
<evidence type="ECO:0000259" key="2">
    <source>
        <dbReference type="Pfam" id="PF00561"/>
    </source>
</evidence>
<keyword evidence="1" id="KW-1133">Transmembrane helix</keyword>
<sequence>MSPAEQTPPDHQAAPKSLLRQFLRWSLVATAVLIVSALGLLAARPEFLLFHPKPHVAQTPEARGWDYEAVTLVTKDGEALGAWYLPPPSPSKAAEGVILYAHGNAGNIGDRLGVLEGLRALDELNLAILIFDYRGFGDSTGRATTEGTRLDIDAAWMHLVAIRGHEPDSIVLWGRSLGGAVVIDQAARVSDQGTPPRALIVESTFTSTLDIGEAVYPWLPVRTLGRKLDYPSKDLISTVTAPVLVAHSKDDTLVPVSHGEALFEAAKGGQSPEAIYVELSGDHNEGHLSGPRHTEQVAAFLRATAAR</sequence>
<feature type="domain" description="AB hydrolase-1" evidence="2">
    <location>
        <begin position="97"/>
        <end position="183"/>
    </location>
</feature>
<comment type="caution">
    <text evidence="3">The sequence shown here is derived from an EMBL/GenBank/DDBJ whole genome shotgun (WGS) entry which is preliminary data.</text>
</comment>
<dbReference type="Pfam" id="PF00561">
    <property type="entry name" value="Abhydrolase_1"/>
    <property type="match status" value="1"/>
</dbReference>
<evidence type="ECO:0000256" key="1">
    <source>
        <dbReference type="SAM" id="Phobius"/>
    </source>
</evidence>
<accession>A6G2T2</accession>
<dbReference type="SUPFAM" id="SSF53474">
    <property type="entry name" value="alpha/beta-Hydrolases"/>
    <property type="match status" value="1"/>
</dbReference>
<evidence type="ECO:0000313" key="3">
    <source>
        <dbReference type="EMBL" id="EDM79782.1"/>
    </source>
</evidence>
<keyword evidence="1" id="KW-0812">Transmembrane</keyword>
<name>A6G2T2_9BACT</name>
<dbReference type="OrthoDB" id="9777090at2"/>
<keyword evidence="1" id="KW-0472">Membrane</keyword>
<dbReference type="eggNOG" id="COG1073">
    <property type="taxonomic scope" value="Bacteria"/>
</dbReference>
<keyword evidence="4" id="KW-1185">Reference proteome</keyword>
<dbReference type="RefSeq" id="WP_006971031.1">
    <property type="nucleotide sequence ID" value="NZ_ABCS01000016.1"/>
</dbReference>
<feature type="transmembrane region" description="Helical" evidence="1">
    <location>
        <begin position="22"/>
        <end position="43"/>
    </location>
</feature>
<dbReference type="AlphaFoldDB" id="A6G2T2"/>
<dbReference type="PANTHER" id="PTHR12277:SF81">
    <property type="entry name" value="PROTEIN ABHD13"/>
    <property type="match status" value="1"/>
</dbReference>
<dbReference type="STRING" id="391625.PPSIR1_31823"/>
<dbReference type="Proteomes" id="UP000005801">
    <property type="component" value="Unassembled WGS sequence"/>
</dbReference>
<gene>
    <name evidence="3" type="ORF">PPSIR1_31823</name>
</gene>
<dbReference type="InterPro" id="IPR029058">
    <property type="entry name" value="AB_hydrolase_fold"/>
</dbReference>
<organism evidence="3 4">
    <name type="scientific">Plesiocystis pacifica SIR-1</name>
    <dbReference type="NCBI Taxonomy" id="391625"/>
    <lineage>
        <taxon>Bacteria</taxon>
        <taxon>Pseudomonadati</taxon>
        <taxon>Myxococcota</taxon>
        <taxon>Polyangia</taxon>
        <taxon>Nannocystales</taxon>
        <taxon>Nannocystaceae</taxon>
        <taxon>Plesiocystis</taxon>
    </lineage>
</organism>
<dbReference type="PANTHER" id="PTHR12277">
    <property type="entry name" value="ALPHA/BETA HYDROLASE DOMAIN-CONTAINING PROTEIN"/>
    <property type="match status" value="1"/>
</dbReference>
<dbReference type="EMBL" id="ABCS01000016">
    <property type="protein sequence ID" value="EDM79782.1"/>
    <property type="molecule type" value="Genomic_DNA"/>
</dbReference>
<evidence type="ECO:0000313" key="4">
    <source>
        <dbReference type="Proteomes" id="UP000005801"/>
    </source>
</evidence>